<dbReference type="Proteomes" id="UP000051888">
    <property type="component" value="Unassembled WGS sequence"/>
</dbReference>
<keyword evidence="2" id="KW-1185">Reference proteome</keyword>
<gene>
    <name evidence="1" type="ORF">AN964_19925</name>
</gene>
<dbReference type="AlphaFoldDB" id="A0A0Q3WSQ5"/>
<dbReference type="PATRIC" id="fig|157838.3.peg.4398"/>
<comment type="caution">
    <text evidence="1">The sequence shown here is derived from an EMBL/GenBank/DDBJ whole genome shotgun (WGS) entry which is preliminary data.</text>
</comment>
<dbReference type="EMBL" id="LJJC01000006">
    <property type="protein sequence ID" value="KQL51261.1"/>
    <property type="molecule type" value="Genomic_DNA"/>
</dbReference>
<organism evidence="1 2">
    <name type="scientific">Heyndrickxia shackletonii</name>
    <dbReference type="NCBI Taxonomy" id="157838"/>
    <lineage>
        <taxon>Bacteria</taxon>
        <taxon>Bacillati</taxon>
        <taxon>Bacillota</taxon>
        <taxon>Bacilli</taxon>
        <taxon>Bacillales</taxon>
        <taxon>Bacillaceae</taxon>
        <taxon>Heyndrickxia</taxon>
    </lineage>
</organism>
<evidence type="ECO:0000313" key="2">
    <source>
        <dbReference type="Proteomes" id="UP000051888"/>
    </source>
</evidence>
<reference evidence="1 2" key="1">
    <citation type="submission" date="2015-09" db="EMBL/GenBank/DDBJ databases">
        <title>Genome sequencing project for genomic taxonomy and phylogenomics of Bacillus-like bacteria.</title>
        <authorList>
            <person name="Liu B."/>
            <person name="Wang J."/>
            <person name="Zhu Y."/>
            <person name="Liu G."/>
            <person name="Chen Q."/>
            <person name="Chen Z."/>
            <person name="Lan J."/>
            <person name="Che J."/>
            <person name="Ge C."/>
            <person name="Shi H."/>
            <person name="Pan Z."/>
            <person name="Liu X."/>
        </authorList>
    </citation>
    <scope>NUCLEOTIDE SEQUENCE [LARGE SCALE GENOMIC DNA]</scope>
    <source>
        <strain evidence="1 2">LMG 18435</strain>
    </source>
</reference>
<evidence type="ECO:0000313" key="1">
    <source>
        <dbReference type="EMBL" id="KQL51261.1"/>
    </source>
</evidence>
<proteinExistence type="predicted"/>
<sequence>MKELSFAQNFSLIALNAQESTRLTNSKKVSLRCMAAAALLEIYLDKGLSEKGENLTFELETLNNTSMPLYQQTVLKILLSRDKSLCETLPKYLLKVLKFSSKQLKEVEDAFAFTLTRENVMEEIPALLNSDLEFVTAGIEMREYRSNAEIFTRLTESIRAEILEDGPITDEAIIMIWLLRESGCIYDLFSKEELKHVAARIYELYDNTSLGRVIFPINIHKTVEYAVKNFLKMKKEMMSTPSGSGINFVFPIIERSQSIFIDTESYFSNKEDRLRDVKQRLESNGHNITVIREGEIPLIKIDNVLYEAVPHAKQYRFPVHGVRLIKYPLSL</sequence>
<dbReference type="STRING" id="157838.AN964_19925"/>
<dbReference type="OrthoDB" id="2553962at2"/>
<name>A0A0Q3WSQ5_9BACI</name>
<dbReference type="RefSeq" id="WP_055741567.1">
    <property type="nucleotide sequence ID" value="NZ_JAAIWL010000004.1"/>
</dbReference>
<protein>
    <submittedName>
        <fullName evidence="1">Uncharacterized protein</fullName>
    </submittedName>
</protein>
<accession>A0A0Q3WSQ5</accession>